<feature type="region of interest" description="Phosphopantothenoylcysteine decarboxylase" evidence="3">
    <location>
        <begin position="1"/>
        <end position="195"/>
    </location>
</feature>
<reference evidence="7 8" key="1">
    <citation type="submission" date="2015-11" db="EMBL/GenBank/DDBJ databases">
        <title>Description and complete genome sequence of a novel strain predominating in hypersaline microbial mats and representing a new family of the Bacteriodetes phylum.</title>
        <authorList>
            <person name="Spring S."/>
            <person name="Bunk B."/>
            <person name="Sproer C."/>
            <person name="Klenk H.-P."/>
        </authorList>
    </citation>
    <scope>NUCLEOTIDE SEQUENCE [LARGE SCALE GENOMIC DNA]</scope>
    <source>
        <strain evidence="7 8">L21-Spi-D4</strain>
    </source>
</reference>
<comment type="cofactor">
    <cofactor evidence="3">
        <name>FMN</name>
        <dbReference type="ChEBI" id="CHEBI:58210"/>
    </cofactor>
    <text evidence="3">Binds 1 FMN per subunit.</text>
</comment>
<dbReference type="STRING" id="1307839.L21SP5_03098"/>
<dbReference type="KEGG" id="blq:L21SP5_03098"/>
<comment type="cofactor">
    <cofactor evidence="3">
        <name>Mg(2+)</name>
        <dbReference type="ChEBI" id="CHEBI:18420"/>
    </cofactor>
</comment>
<comment type="catalytic activity">
    <reaction evidence="3 4">
        <text>(R)-4'-phosphopantothenate + L-cysteine + CTP = N-[(R)-4-phosphopantothenoyl]-L-cysteine + CMP + diphosphate + H(+)</text>
        <dbReference type="Rhea" id="RHEA:19397"/>
        <dbReference type="ChEBI" id="CHEBI:10986"/>
        <dbReference type="ChEBI" id="CHEBI:15378"/>
        <dbReference type="ChEBI" id="CHEBI:33019"/>
        <dbReference type="ChEBI" id="CHEBI:35235"/>
        <dbReference type="ChEBI" id="CHEBI:37563"/>
        <dbReference type="ChEBI" id="CHEBI:59458"/>
        <dbReference type="ChEBI" id="CHEBI:60377"/>
        <dbReference type="EC" id="6.3.2.5"/>
    </reaction>
</comment>
<proteinExistence type="inferred from homology"/>
<dbReference type="EC" id="4.1.1.36" evidence="3"/>
<keyword evidence="3 4" id="KW-0285">Flavoprotein</keyword>
<dbReference type="InterPro" id="IPR007085">
    <property type="entry name" value="DNA/pantothenate-metab_flavo_C"/>
</dbReference>
<dbReference type="AlphaFoldDB" id="A0A0S2I3A9"/>
<dbReference type="Proteomes" id="UP000064893">
    <property type="component" value="Chromosome"/>
</dbReference>
<feature type="binding site" evidence="3">
    <location>
        <position position="295"/>
    </location>
    <ligand>
        <name>CTP</name>
        <dbReference type="ChEBI" id="CHEBI:37563"/>
    </ligand>
</feature>
<comment type="catalytic activity">
    <reaction evidence="3 4">
        <text>N-[(R)-4-phosphopantothenoyl]-L-cysteine + H(+) = (R)-4'-phosphopantetheine + CO2</text>
        <dbReference type="Rhea" id="RHEA:16793"/>
        <dbReference type="ChEBI" id="CHEBI:15378"/>
        <dbReference type="ChEBI" id="CHEBI:16526"/>
        <dbReference type="ChEBI" id="CHEBI:59458"/>
        <dbReference type="ChEBI" id="CHEBI:61723"/>
        <dbReference type="EC" id="4.1.1.36"/>
    </reaction>
</comment>
<dbReference type="EC" id="6.3.2.5" evidence="3"/>
<keyword evidence="1 3" id="KW-0210">Decarboxylase</keyword>
<feature type="region of interest" description="Phosphopantothenate--cysteine ligase" evidence="3">
    <location>
        <begin position="196"/>
        <end position="405"/>
    </location>
</feature>
<protein>
    <recommendedName>
        <fullName evidence="3">Coenzyme A biosynthesis bifunctional protein CoaBC</fullName>
    </recommendedName>
    <alternativeName>
        <fullName evidence="3">DNA/pantothenate metabolism flavoprotein</fullName>
    </alternativeName>
    <alternativeName>
        <fullName evidence="3">Phosphopantothenoylcysteine synthetase/decarboxylase</fullName>
        <shortName evidence="3">PPCS-PPCDC</shortName>
    </alternativeName>
    <domain>
        <recommendedName>
            <fullName evidence="3">Phosphopantothenoylcysteine decarboxylase</fullName>
            <shortName evidence="3">PPC decarboxylase</shortName>
            <shortName evidence="3">PPC-DC</shortName>
            <ecNumber evidence="3">4.1.1.36</ecNumber>
        </recommendedName>
        <alternativeName>
            <fullName evidence="3">CoaC</fullName>
        </alternativeName>
    </domain>
    <domain>
        <recommendedName>
            <fullName evidence="3">Phosphopantothenate--cysteine ligase</fullName>
            <ecNumber evidence="3">6.3.2.5</ecNumber>
        </recommendedName>
        <alternativeName>
            <fullName evidence="3">CoaB</fullName>
        </alternativeName>
        <alternativeName>
            <fullName evidence="3">Phosphopantothenoylcysteine synthetase</fullName>
            <shortName evidence="3">PPC synthetase</shortName>
            <shortName evidence="3">PPC-S</shortName>
        </alternativeName>
    </domain>
</protein>
<dbReference type="EMBL" id="CP013118">
    <property type="protein sequence ID" value="ALO16714.1"/>
    <property type="molecule type" value="Genomic_DNA"/>
</dbReference>
<dbReference type="RefSeq" id="WP_057954066.1">
    <property type="nucleotide sequence ID" value="NZ_CP013118.1"/>
</dbReference>
<evidence type="ECO:0000313" key="8">
    <source>
        <dbReference type="Proteomes" id="UP000064893"/>
    </source>
</evidence>
<dbReference type="InterPro" id="IPR036551">
    <property type="entry name" value="Flavin_trans-like"/>
</dbReference>
<dbReference type="GO" id="GO:0046872">
    <property type="term" value="F:metal ion binding"/>
    <property type="evidence" value="ECO:0007669"/>
    <property type="project" value="UniProtKB-KW"/>
</dbReference>
<comment type="similarity">
    <text evidence="3 4">In the N-terminal section; belongs to the HFCD (homo-oligomeric flavin containing Cys decarboxylase) superfamily.</text>
</comment>
<comment type="function">
    <text evidence="4">Catalyzes two steps in the biosynthesis of coenzyme A. In the first step cysteine is conjugated to 4'-phosphopantothenate to form 4-phosphopantothenoylcysteine, in the latter compound is decarboxylated to form 4'-phosphopantotheine.</text>
</comment>
<dbReference type="InterPro" id="IPR003382">
    <property type="entry name" value="Flavoprotein"/>
</dbReference>
<keyword evidence="3" id="KW-0511">Multifunctional enzyme</keyword>
<sequence>MTTQGQNLKGKNIILGITGSIAAYKAAMLTRLLIKQGATVKIVMTPLAKEFITPVTMATLSQNTVLSDFFNYDDGDWNSHVELGLWADLFLLAPASANTMAKMAHGVCDNLLLTTYLSVRCPVMIAPAMDMDMYKHPATQDNIEILKSRGHSFVEPETGELASGLTGKGRMEEPERITGAVIEFLTSKKKLKGKRFLVTAGPTIEKIDPVRFIGNHSSGKMGYAIAESLASEGAQVDLISGPVQITTNNPNITIHPVESANEMHQEATTRFKMADGAIMAAAVSDYSVATPSEKKLKREQTGNITLELIPNKDIAAALGKQKKQNQILVGFALETDNELENATKKLQKKNLDCIILNSLKEPGAGFNVNTNKIIIINNKGEQKTFSLKEKKEVAADIVQYLVENY</sequence>
<comment type="similarity">
    <text evidence="3 4">In the C-terminal section; belongs to the PPC synthetase family.</text>
</comment>
<name>A0A0S2I3A9_9BACT</name>
<dbReference type="HAMAP" id="MF_02225">
    <property type="entry name" value="CoaBC"/>
    <property type="match status" value="1"/>
</dbReference>
<evidence type="ECO:0000256" key="2">
    <source>
        <dbReference type="ARBA" id="ARBA00023239"/>
    </source>
</evidence>
<comment type="pathway">
    <text evidence="3 4">Cofactor biosynthesis; coenzyme A biosynthesis; CoA from (R)-pantothenate: step 3/5.</text>
</comment>
<evidence type="ECO:0000259" key="6">
    <source>
        <dbReference type="Pfam" id="PF04127"/>
    </source>
</evidence>
<evidence type="ECO:0000259" key="5">
    <source>
        <dbReference type="Pfam" id="PF02441"/>
    </source>
</evidence>
<organism evidence="7 8">
    <name type="scientific">Salinivirga cyanobacteriivorans</name>
    <dbReference type="NCBI Taxonomy" id="1307839"/>
    <lineage>
        <taxon>Bacteria</taxon>
        <taxon>Pseudomonadati</taxon>
        <taxon>Bacteroidota</taxon>
        <taxon>Bacteroidia</taxon>
        <taxon>Bacteroidales</taxon>
        <taxon>Salinivirgaceae</taxon>
        <taxon>Salinivirga</taxon>
    </lineage>
</organism>
<dbReference type="PANTHER" id="PTHR14359">
    <property type="entry name" value="HOMO-OLIGOMERIC FLAVIN CONTAINING CYS DECARBOXYLASE FAMILY"/>
    <property type="match status" value="1"/>
</dbReference>
<keyword evidence="8" id="KW-1185">Reference proteome</keyword>
<dbReference type="Pfam" id="PF02441">
    <property type="entry name" value="Flavoprotein"/>
    <property type="match status" value="1"/>
</dbReference>
<comment type="function">
    <text evidence="3">Catalyzes two sequential steps in the biosynthesis of coenzyme A. In the first step cysteine is conjugated to 4'-phosphopantothenate to form 4-phosphopantothenoylcysteine. In the second step the latter compound is decarboxylated to form 4'-phosphopantotheine.</text>
</comment>
<dbReference type="UniPathway" id="UPA00241">
    <property type="reaction ID" value="UER00353"/>
</dbReference>
<dbReference type="SUPFAM" id="SSF52507">
    <property type="entry name" value="Homo-oligomeric flavin-containing Cys decarboxylases, HFCD"/>
    <property type="match status" value="1"/>
</dbReference>
<evidence type="ECO:0000256" key="3">
    <source>
        <dbReference type="HAMAP-Rule" id="MF_02225"/>
    </source>
</evidence>
<keyword evidence="3 4" id="KW-0288">FMN</keyword>
<dbReference type="GO" id="GO:0004632">
    <property type="term" value="F:phosphopantothenate--cysteine ligase activity"/>
    <property type="evidence" value="ECO:0007669"/>
    <property type="project" value="UniProtKB-UniRule"/>
</dbReference>
<keyword evidence="3" id="KW-0479">Metal-binding</keyword>
<dbReference type="InterPro" id="IPR005252">
    <property type="entry name" value="CoaBC"/>
</dbReference>
<feature type="binding site" evidence="3">
    <location>
        <position position="285"/>
    </location>
    <ligand>
        <name>CTP</name>
        <dbReference type="ChEBI" id="CHEBI:37563"/>
    </ligand>
</feature>
<comment type="caution">
    <text evidence="3">Lacks conserved residue(s) required for the propagation of feature annotation.</text>
</comment>
<dbReference type="GO" id="GO:0071513">
    <property type="term" value="C:phosphopantothenoylcysteine decarboxylase complex"/>
    <property type="evidence" value="ECO:0007669"/>
    <property type="project" value="TreeGrafter"/>
</dbReference>
<dbReference type="PATRIC" id="fig|1307839.3.peg.3257"/>
<dbReference type="OrthoDB" id="9802554at2"/>
<dbReference type="Gene3D" id="3.40.50.1950">
    <property type="entry name" value="Flavin prenyltransferase-like"/>
    <property type="match status" value="1"/>
</dbReference>
<keyword evidence="2 3" id="KW-0456">Lyase</keyword>
<dbReference type="PANTHER" id="PTHR14359:SF6">
    <property type="entry name" value="PHOSPHOPANTOTHENOYLCYSTEINE DECARBOXYLASE"/>
    <property type="match status" value="1"/>
</dbReference>
<dbReference type="GO" id="GO:0015941">
    <property type="term" value="P:pantothenate catabolic process"/>
    <property type="evidence" value="ECO:0007669"/>
    <property type="project" value="InterPro"/>
</dbReference>
<feature type="domain" description="DNA/pantothenate metabolism flavoprotein C-terminal" evidence="6">
    <location>
        <begin position="191"/>
        <end position="402"/>
    </location>
</feature>
<feature type="domain" description="Flavoprotein" evidence="5">
    <location>
        <begin position="11"/>
        <end position="184"/>
    </location>
</feature>
<keyword evidence="3" id="KW-0460">Magnesium</keyword>
<evidence type="ECO:0000256" key="1">
    <source>
        <dbReference type="ARBA" id="ARBA00022793"/>
    </source>
</evidence>
<feature type="binding site" evidence="3">
    <location>
        <position position="331"/>
    </location>
    <ligand>
        <name>CTP</name>
        <dbReference type="ChEBI" id="CHEBI:37563"/>
    </ligand>
</feature>
<dbReference type="NCBIfam" id="TIGR00521">
    <property type="entry name" value="coaBC_dfp"/>
    <property type="match status" value="1"/>
</dbReference>
<comment type="pathway">
    <text evidence="3 4">Cofactor biosynthesis; coenzyme A biosynthesis; CoA from (R)-pantothenate: step 2/5.</text>
</comment>
<dbReference type="GO" id="GO:0010181">
    <property type="term" value="F:FMN binding"/>
    <property type="evidence" value="ECO:0007669"/>
    <property type="project" value="UniProtKB-UniRule"/>
</dbReference>
<gene>
    <name evidence="3 7" type="primary">coaBC</name>
    <name evidence="7" type="ORF">L21SP5_03098</name>
</gene>
<dbReference type="SUPFAM" id="SSF102645">
    <property type="entry name" value="CoaB-like"/>
    <property type="match status" value="1"/>
</dbReference>
<accession>A0A0S2I3A9</accession>
<evidence type="ECO:0000256" key="4">
    <source>
        <dbReference type="RuleBase" id="RU364078"/>
    </source>
</evidence>
<dbReference type="Pfam" id="PF04127">
    <property type="entry name" value="DFP"/>
    <property type="match status" value="1"/>
</dbReference>
<feature type="binding site" evidence="3">
    <location>
        <position position="349"/>
    </location>
    <ligand>
        <name>CTP</name>
        <dbReference type="ChEBI" id="CHEBI:37563"/>
    </ligand>
</feature>
<dbReference type="GO" id="GO:0015937">
    <property type="term" value="P:coenzyme A biosynthetic process"/>
    <property type="evidence" value="ECO:0007669"/>
    <property type="project" value="UniProtKB-UniRule"/>
</dbReference>
<feature type="binding site" evidence="3">
    <location>
        <position position="345"/>
    </location>
    <ligand>
        <name>CTP</name>
        <dbReference type="ChEBI" id="CHEBI:37563"/>
    </ligand>
</feature>
<dbReference type="GO" id="GO:0004633">
    <property type="term" value="F:phosphopantothenoylcysteine decarboxylase activity"/>
    <property type="evidence" value="ECO:0007669"/>
    <property type="project" value="UniProtKB-UniRule"/>
</dbReference>
<dbReference type="InterPro" id="IPR035929">
    <property type="entry name" value="CoaB-like_sf"/>
</dbReference>
<dbReference type="Gene3D" id="3.40.50.10300">
    <property type="entry name" value="CoaB-like"/>
    <property type="match status" value="1"/>
</dbReference>
<keyword evidence="3 4" id="KW-0436">Ligase</keyword>
<evidence type="ECO:0000313" key="7">
    <source>
        <dbReference type="EMBL" id="ALO16714.1"/>
    </source>
</evidence>